<accession>A0A7S4C6E8</accession>
<feature type="signal peptide" evidence="2">
    <location>
        <begin position="1"/>
        <end position="22"/>
    </location>
</feature>
<keyword evidence="2" id="KW-0732">Signal</keyword>
<proteinExistence type="predicted"/>
<feature type="transmembrane region" description="Helical" evidence="1">
    <location>
        <begin position="114"/>
        <end position="135"/>
    </location>
</feature>
<reference evidence="3" key="1">
    <citation type="submission" date="2021-01" db="EMBL/GenBank/DDBJ databases">
        <authorList>
            <person name="Corre E."/>
            <person name="Pelletier E."/>
            <person name="Niang G."/>
            <person name="Scheremetjew M."/>
            <person name="Finn R."/>
            <person name="Kale V."/>
            <person name="Holt S."/>
            <person name="Cochrane G."/>
            <person name="Meng A."/>
            <person name="Brown T."/>
            <person name="Cohen L."/>
        </authorList>
    </citation>
    <scope>NUCLEOTIDE SEQUENCE</scope>
    <source>
        <strain evidence="3">CCMP645</strain>
    </source>
</reference>
<organism evidence="3">
    <name type="scientific">Chrysotila carterae</name>
    <name type="common">Marine alga</name>
    <name type="synonym">Syracosphaera carterae</name>
    <dbReference type="NCBI Taxonomy" id="13221"/>
    <lineage>
        <taxon>Eukaryota</taxon>
        <taxon>Haptista</taxon>
        <taxon>Haptophyta</taxon>
        <taxon>Prymnesiophyceae</taxon>
        <taxon>Isochrysidales</taxon>
        <taxon>Isochrysidaceae</taxon>
        <taxon>Chrysotila</taxon>
    </lineage>
</organism>
<protein>
    <submittedName>
        <fullName evidence="3">Uncharacterized protein</fullName>
    </submittedName>
</protein>
<name>A0A7S4C6E8_CHRCT</name>
<dbReference type="AlphaFoldDB" id="A0A7S4C6E8"/>
<evidence type="ECO:0000256" key="1">
    <source>
        <dbReference type="SAM" id="Phobius"/>
    </source>
</evidence>
<keyword evidence="1" id="KW-0472">Membrane</keyword>
<gene>
    <name evidence="3" type="ORF">PCAR00345_LOCUS40340</name>
</gene>
<feature type="chain" id="PRO_5031321581" evidence="2">
    <location>
        <begin position="23"/>
        <end position="261"/>
    </location>
</feature>
<keyword evidence="1" id="KW-1133">Transmembrane helix</keyword>
<sequence>MRGMMVVQAICSFAAMSAMGLAATTQLRSWTHTTMPSVCGNTCQAQSQMTALEATRIELHRRALGIARPISRNPAPMLNADPYAGMKRADLPLNEEVLALKAVGGITGLLLGPLLFRSALLGACLGVYCAHTLAFERSRRGARARELGYQLAKLYHRSCARVESGLHWMRHEASSLGFPEVVSAVGSACGRVLAELRAIDQAIGVSRWVRGRVSMVYAKVESWGRAKGITPRVQAAWRRSGVRSWLDDFDRRVEQRQRREE</sequence>
<dbReference type="EMBL" id="HBIZ01065717">
    <property type="protein sequence ID" value="CAE0787632.1"/>
    <property type="molecule type" value="Transcribed_RNA"/>
</dbReference>
<evidence type="ECO:0000313" key="3">
    <source>
        <dbReference type="EMBL" id="CAE0787632.1"/>
    </source>
</evidence>
<keyword evidence="1" id="KW-0812">Transmembrane</keyword>
<evidence type="ECO:0000256" key="2">
    <source>
        <dbReference type="SAM" id="SignalP"/>
    </source>
</evidence>